<gene>
    <name evidence="11" type="ORF">B5M42_23655</name>
</gene>
<dbReference type="PRINTS" id="PR00032">
    <property type="entry name" value="HTHARAC"/>
</dbReference>
<dbReference type="GO" id="GO:0043565">
    <property type="term" value="F:sequence-specific DNA binding"/>
    <property type="evidence" value="ECO:0007669"/>
    <property type="project" value="InterPro"/>
</dbReference>
<dbReference type="RefSeq" id="WP_134757419.1">
    <property type="nucleotide sequence ID" value="NZ_MYFO02000013.1"/>
</dbReference>
<keyword evidence="2" id="KW-0963">Cytoplasm</keyword>
<feature type="domain" description="HTH araC/xylS-type" evidence="9">
    <location>
        <begin position="441"/>
        <end position="538"/>
    </location>
</feature>
<evidence type="ECO:0000313" key="11">
    <source>
        <dbReference type="EMBL" id="TFE83146.1"/>
    </source>
</evidence>
<keyword evidence="7" id="KW-0804">Transcription</keyword>
<dbReference type="InterPro" id="IPR020449">
    <property type="entry name" value="Tscrpt_reg_AraC-type_HTH"/>
</dbReference>
<feature type="modified residue" description="4-aspartylphosphate" evidence="8">
    <location>
        <position position="55"/>
    </location>
</feature>
<dbReference type="AlphaFoldDB" id="A0A4Y8PR06"/>
<reference evidence="11 12" key="1">
    <citation type="submission" date="2017-03" db="EMBL/GenBank/DDBJ databases">
        <title>Isolation of Levoglucosan Utilizing Bacteria.</title>
        <authorList>
            <person name="Arya A.S."/>
        </authorList>
    </citation>
    <scope>NUCLEOTIDE SEQUENCE [LARGE SCALE GENOMIC DNA]</scope>
    <source>
        <strain evidence="11 12">MEC069</strain>
    </source>
</reference>
<dbReference type="SUPFAM" id="SSF52172">
    <property type="entry name" value="CheY-like"/>
    <property type="match status" value="1"/>
</dbReference>
<dbReference type="PROSITE" id="PS01124">
    <property type="entry name" value="HTH_ARAC_FAMILY_2"/>
    <property type="match status" value="1"/>
</dbReference>
<dbReference type="Gene3D" id="3.40.50.2300">
    <property type="match status" value="1"/>
</dbReference>
<dbReference type="PROSITE" id="PS00041">
    <property type="entry name" value="HTH_ARAC_FAMILY_1"/>
    <property type="match status" value="1"/>
</dbReference>
<comment type="subcellular location">
    <subcellularLocation>
        <location evidence="1">Cytoplasm</location>
    </subcellularLocation>
</comment>
<dbReference type="PROSITE" id="PS50110">
    <property type="entry name" value="RESPONSE_REGULATORY"/>
    <property type="match status" value="1"/>
</dbReference>
<dbReference type="PANTHER" id="PTHR42713">
    <property type="entry name" value="HISTIDINE KINASE-RELATED"/>
    <property type="match status" value="1"/>
</dbReference>
<comment type="caution">
    <text evidence="11">The sequence shown here is derived from an EMBL/GenBank/DDBJ whole genome shotgun (WGS) entry which is preliminary data.</text>
</comment>
<dbReference type="InterPro" id="IPR018060">
    <property type="entry name" value="HTH_AraC"/>
</dbReference>
<dbReference type="EMBL" id="MYFO01000056">
    <property type="protein sequence ID" value="TFE83146.1"/>
    <property type="molecule type" value="Genomic_DNA"/>
</dbReference>
<dbReference type="InterPro" id="IPR051552">
    <property type="entry name" value="HptR"/>
</dbReference>
<proteinExistence type="predicted"/>
<name>A0A4Y8PR06_9BACL</name>
<evidence type="ECO:0000259" key="10">
    <source>
        <dbReference type="PROSITE" id="PS50110"/>
    </source>
</evidence>
<dbReference type="InterPro" id="IPR018062">
    <property type="entry name" value="HTH_AraC-typ_CS"/>
</dbReference>
<evidence type="ECO:0000256" key="2">
    <source>
        <dbReference type="ARBA" id="ARBA00022490"/>
    </source>
</evidence>
<evidence type="ECO:0008006" key="13">
    <source>
        <dbReference type="Google" id="ProtNLM"/>
    </source>
</evidence>
<dbReference type="InterPro" id="IPR009057">
    <property type="entry name" value="Homeodomain-like_sf"/>
</dbReference>
<dbReference type="SMART" id="SM00448">
    <property type="entry name" value="REC"/>
    <property type="match status" value="1"/>
</dbReference>
<evidence type="ECO:0000256" key="7">
    <source>
        <dbReference type="ARBA" id="ARBA00023163"/>
    </source>
</evidence>
<dbReference type="Gene3D" id="1.10.10.60">
    <property type="entry name" value="Homeodomain-like"/>
    <property type="match status" value="2"/>
</dbReference>
<dbReference type="Proteomes" id="UP000298246">
    <property type="component" value="Unassembled WGS sequence"/>
</dbReference>
<keyword evidence="12" id="KW-1185">Reference proteome</keyword>
<evidence type="ECO:0000256" key="8">
    <source>
        <dbReference type="PROSITE-ProRule" id="PRU00169"/>
    </source>
</evidence>
<keyword evidence="6" id="KW-0238">DNA-binding</keyword>
<dbReference type="GO" id="GO:0003700">
    <property type="term" value="F:DNA-binding transcription factor activity"/>
    <property type="evidence" value="ECO:0007669"/>
    <property type="project" value="InterPro"/>
</dbReference>
<keyword evidence="4" id="KW-0902">Two-component regulatory system</keyword>
<dbReference type="InterPro" id="IPR011006">
    <property type="entry name" value="CheY-like_superfamily"/>
</dbReference>
<dbReference type="Pfam" id="PF00072">
    <property type="entry name" value="Response_reg"/>
    <property type="match status" value="1"/>
</dbReference>
<keyword evidence="3 8" id="KW-0597">Phosphoprotein</keyword>
<dbReference type="PANTHER" id="PTHR42713:SF3">
    <property type="entry name" value="TRANSCRIPTIONAL REGULATORY PROTEIN HPTR"/>
    <property type="match status" value="1"/>
</dbReference>
<dbReference type="InterPro" id="IPR001789">
    <property type="entry name" value="Sig_transdc_resp-reg_receiver"/>
</dbReference>
<evidence type="ECO:0000256" key="5">
    <source>
        <dbReference type="ARBA" id="ARBA00023015"/>
    </source>
</evidence>
<evidence type="ECO:0000256" key="6">
    <source>
        <dbReference type="ARBA" id="ARBA00023125"/>
    </source>
</evidence>
<evidence type="ECO:0000259" key="9">
    <source>
        <dbReference type="PROSITE" id="PS01124"/>
    </source>
</evidence>
<sequence>MRQLMIIDDNSVLADDLAHMLPWSTLGIEAVHTAYSAQEALELLSLHSIDVVVTDIRMPGMSGLELIGEIRKSGKRTRCILLSGYADFEYAQMAVQLQSSDYLLKPVADEDLLAAVQRALDDLDREWREISSFQRALYSLREQLPKLREYLLLDLLTGKQPLHAAQLNQKLSMYEVPLCDNDPFSMLLLRVDHAETPANGSENEVLLDYALANITAEIFGDVFDIWHCKDSHGLTVCLLHAKMPGASPAELNDWVEQRSIQLQHTVKAYLKTGISMLVSKSGRFPDDLLPLYQSSIANFRHFIGSDTELFVSLTKEPSRPQMTPLQELYRQPTLATLLEIGQWADVETKVADIFRELADPQYHSPDHVLEAYFQIAAALTALSQKNKLSLFDMYGDEFYTFGPGRLGASLDELREWTGRMLERCKKAIHVEEQDSRTSIIKQVQDYIQANLDTATLHTISAHVFLNPSYLSKIYKTETGEGIGDYMFRMRMDKGAEWLTQTNEKIYDIAARLGYQKPSYFIQIFKKHFGVTPQEYRNRV</sequence>
<dbReference type="GO" id="GO:0000160">
    <property type="term" value="P:phosphorelay signal transduction system"/>
    <property type="evidence" value="ECO:0007669"/>
    <property type="project" value="UniProtKB-KW"/>
</dbReference>
<evidence type="ECO:0000256" key="1">
    <source>
        <dbReference type="ARBA" id="ARBA00004496"/>
    </source>
</evidence>
<feature type="domain" description="Response regulatory" evidence="10">
    <location>
        <begin position="3"/>
        <end position="120"/>
    </location>
</feature>
<keyword evidence="5" id="KW-0805">Transcription regulation</keyword>
<organism evidence="11 12">
    <name type="scientific">Paenibacillus athensensis</name>
    <dbReference type="NCBI Taxonomy" id="1967502"/>
    <lineage>
        <taxon>Bacteria</taxon>
        <taxon>Bacillati</taxon>
        <taxon>Bacillota</taxon>
        <taxon>Bacilli</taxon>
        <taxon>Bacillales</taxon>
        <taxon>Paenibacillaceae</taxon>
        <taxon>Paenibacillus</taxon>
    </lineage>
</organism>
<dbReference type="GO" id="GO:0005737">
    <property type="term" value="C:cytoplasm"/>
    <property type="evidence" value="ECO:0007669"/>
    <property type="project" value="UniProtKB-SubCell"/>
</dbReference>
<dbReference type="SMART" id="SM00342">
    <property type="entry name" value="HTH_ARAC"/>
    <property type="match status" value="1"/>
</dbReference>
<dbReference type="Pfam" id="PF12833">
    <property type="entry name" value="HTH_18"/>
    <property type="match status" value="1"/>
</dbReference>
<evidence type="ECO:0000313" key="12">
    <source>
        <dbReference type="Proteomes" id="UP000298246"/>
    </source>
</evidence>
<protein>
    <recommendedName>
        <fullName evidence="13">AraC family transcriptional regulator</fullName>
    </recommendedName>
</protein>
<dbReference type="OrthoDB" id="9794370at2"/>
<dbReference type="SUPFAM" id="SSF46689">
    <property type="entry name" value="Homeodomain-like"/>
    <property type="match status" value="1"/>
</dbReference>
<accession>A0A4Y8PR06</accession>
<evidence type="ECO:0000256" key="3">
    <source>
        <dbReference type="ARBA" id="ARBA00022553"/>
    </source>
</evidence>
<dbReference type="CDD" id="cd17536">
    <property type="entry name" value="REC_YesN-like"/>
    <property type="match status" value="1"/>
</dbReference>
<evidence type="ECO:0000256" key="4">
    <source>
        <dbReference type="ARBA" id="ARBA00023012"/>
    </source>
</evidence>